<feature type="compositionally biased region" description="Polar residues" evidence="1">
    <location>
        <begin position="12"/>
        <end position="30"/>
    </location>
</feature>
<organism evidence="2 3">
    <name type="scientific">Palleronia aestuarii</name>
    <dbReference type="NCBI Taxonomy" id="568105"/>
    <lineage>
        <taxon>Bacteria</taxon>
        <taxon>Pseudomonadati</taxon>
        <taxon>Pseudomonadota</taxon>
        <taxon>Alphaproteobacteria</taxon>
        <taxon>Rhodobacterales</taxon>
        <taxon>Roseobacteraceae</taxon>
        <taxon>Palleronia</taxon>
    </lineage>
</organism>
<evidence type="ECO:0000313" key="2">
    <source>
        <dbReference type="EMBL" id="PZX19575.1"/>
    </source>
</evidence>
<reference evidence="2 3" key="1">
    <citation type="submission" date="2018-06" db="EMBL/GenBank/DDBJ databases">
        <title>Genomic Encyclopedia of Archaeal and Bacterial Type Strains, Phase II (KMG-II): from individual species to whole genera.</title>
        <authorList>
            <person name="Goeker M."/>
        </authorList>
    </citation>
    <scope>NUCLEOTIDE SEQUENCE [LARGE SCALE GENOMIC DNA]</scope>
    <source>
        <strain evidence="2 3">DSM 22009</strain>
    </source>
</reference>
<name>A0A2W7NGP4_9RHOB</name>
<gene>
    <name evidence="2" type="ORF">LX81_00031</name>
</gene>
<keyword evidence="3" id="KW-1185">Reference proteome</keyword>
<comment type="caution">
    <text evidence="2">The sequence shown here is derived from an EMBL/GenBank/DDBJ whole genome shotgun (WGS) entry which is preliminary data.</text>
</comment>
<protein>
    <submittedName>
        <fullName evidence="2">Uncharacterized protein</fullName>
    </submittedName>
</protein>
<dbReference type="RefSeq" id="WP_111535266.1">
    <property type="nucleotide sequence ID" value="NZ_QKZL01000001.1"/>
</dbReference>
<dbReference type="Proteomes" id="UP000248916">
    <property type="component" value="Unassembled WGS sequence"/>
</dbReference>
<dbReference type="OrthoDB" id="9804758at2"/>
<sequence>MNGPDTAGGAPTPSSTIRSPAKGSSRSGTTKRLPFDTFVAVDWSGAPERGPAPKPDAIWAAARGAGRDGPPVYLRSLVAAEAWLETLIAGERAAGRRLFLGFDFPFGLPAGIAQRITGTPGTAALWDWFAHAFDRLGTGETRFHIAARLNALFPGEGPFWFNGLRNDIPGLPRKKPAPFPDVPERRAVETLARGSFACWQMGGTGAVGSQAMTGMACLGRLKRRFGPAISVWPFEGAEAEVVIVEMWPTLLRAPVARRMKADAALPQVRGAPIKDAAQVEVMVEFFAHAERTGRLMEMLGAPPASAREEEGWILGIGAARTLEAVAEELRHPSVQVPTRSPAPRYR</sequence>
<evidence type="ECO:0000256" key="1">
    <source>
        <dbReference type="SAM" id="MobiDB-lite"/>
    </source>
</evidence>
<evidence type="ECO:0000313" key="3">
    <source>
        <dbReference type="Proteomes" id="UP000248916"/>
    </source>
</evidence>
<accession>A0A2W7NGP4</accession>
<dbReference type="EMBL" id="QKZL01000001">
    <property type="protein sequence ID" value="PZX19575.1"/>
    <property type="molecule type" value="Genomic_DNA"/>
</dbReference>
<dbReference type="AlphaFoldDB" id="A0A2W7NGP4"/>
<proteinExistence type="predicted"/>
<feature type="region of interest" description="Disordered" evidence="1">
    <location>
        <begin position="1"/>
        <end position="33"/>
    </location>
</feature>